<feature type="domain" description="Thiaminase-2/PQQC" evidence="1">
    <location>
        <begin position="20"/>
        <end position="65"/>
    </location>
</feature>
<dbReference type="RefSeq" id="XP_040647321.1">
    <property type="nucleotide sequence ID" value="XM_040790368.1"/>
</dbReference>
<dbReference type="InterPro" id="IPR016084">
    <property type="entry name" value="Haem_Oase-like_multi-hlx"/>
</dbReference>
<dbReference type="GO" id="GO:0006772">
    <property type="term" value="P:thiamine metabolic process"/>
    <property type="evidence" value="ECO:0007669"/>
    <property type="project" value="UniProtKB-ARBA"/>
</dbReference>
<dbReference type="InterPro" id="IPR053261">
    <property type="entry name" value="Polyketide-peptide_reg"/>
</dbReference>
<dbReference type="PANTHER" id="PTHR41813">
    <property type="entry name" value="REGULATOR PAB1642, PUTATIVE (AFU_ORTHOLOGUE AFUA_3G11955)-RELATED"/>
    <property type="match status" value="1"/>
</dbReference>
<dbReference type="Gene3D" id="1.20.910.10">
    <property type="entry name" value="Heme oxygenase-like"/>
    <property type="match status" value="2"/>
</dbReference>
<dbReference type="OMA" id="IPNWTSE"/>
<dbReference type="GeneID" id="63705668"/>
<evidence type="ECO:0000313" key="2">
    <source>
        <dbReference type="EMBL" id="KXG48785.1"/>
    </source>
</evidence>
<sequence>MTSQGPLTAFLLSSTPDALKRATTHPFLASAGRGTLPKLQLSQWLSQDRLYAQSYIRFIGLLLSKIRLPSQNPSKPATPEQNAITVLIDALVNIRTELAFFEQTASDYNLDLTAVSPEEGGCKLTSCGPGSDITTSAGISTSGSGSCPGSTGNGDVESTAPGHGLCSSQGECQMPGGEVCAPGPQGQGREERCVTLFFCAGRTTRAYIDMFMSAGSSGVSVLEGLAVLWATEVCYLRSWRFAAGCMAEDGERDYKKDADGGALRERFIGNWSSVEFEGFVDRIGDVVDEMAGQIKGAEELEIMRGRCLEWWRQIVWLEENFWPNVE</sequence>
<name>A0A135LIJ5_PENPA</name>
<dbReference type="Pfam" id="PF03070">
    <property type="entry name" value="TENA_THI-4"/>
    <property type="match status" value="1"/>
</dbReference>
<keyword evidence="3" id="KW-1185">Reference proteome</keyword>
<dbReference type="Proteomes" id="UP000070168">
    <property type="component" value="Unassembled WGS sequence"/>
</dbReference>
<accession>A0A135LIJ5</accession>
<protein>
    <submittedName>
        <fullName evidence="2">Heme oxygenase-like, multi-helical</fullName>
    </submittedName>
</protein>
<comment type="caution">
    <text evidence="2">The sequence shown here is derived from an EMBL/GenBank/DDBJ whole genome shotgun (WGS) entry which is preliminary data.</text>
</comment>
<gene>
    <name evidence="2" type="ORF">PGRI_026550</name>
</gene>
<dbReference type="SUPFAM" id="SSF48613">
    <property type="entry name" value="Heme oxygenase-like"/>
    <property type="match status" value="2"/>
</dbReference>
<dbReference type="CDD" id="cd19357">
    <property type="entry name" value="TenA_E_At3g16990-like"/>
    <property type="match status" value="1"/>
</dbReference>
<dbReference type="AlphaFoldDB" id="A0A135LIJ5"/>
<evidence type="ECO:0000259" key="1">
    <source>
        <dbReference type="Pfam" id="PF03070"/>
    </source>
</evidence>
<evidence type="ECO:0000313" key="3">
    <source>
        <dbReference type="Proteomes" id="UP000070168"/>
    </source>
</evidence>
<dbReference type="OrthoDB" id="37730at2759"/>
<reference evidence="2 3" key="1">
    <citation type="journal article" date="2016" name="BMC Genomics">
        <title>Genome sequencing and secondary metabolism of the postharvest pathogen Penicillium griseofulvum.</title>
        <authorList>
            <person name="Banani H."/>
            <person name="Marcet-Houben M."/>
            <person name="Ballester A.R."/>
            <person name="Abbruscato P."/>
            <person name="Gonzalez-Candelas L."/>
            <person name="Gabaldon T."/>
            <person name="Spadaro D."/>
        </authorList>
    </citation>
    <scope>NUCLEOTIDE SEQUENCE [LARGE SCALE GENOMIC DNA]</scope>
    <source>
        <strain evidence="2 3">PG3</strain>
    </source>
</reference>
<dbReference type="STRING" id="5078.A0A135LIJ5"/>
<dbReference type="InterPro" id="IPR004305">
    <property type="entry name" value="Thiaminase-2/PQQC"/>
</dbReference>
<dbReference type="EMBL" id="LHQR01000065">
    <property type="protein sequence ID" value="KXG48785.1"/>
    <property type="molecule type" value="Genomic_DNA"/>
</dbReference>
<dbReference type="PANTHER" id="PTHR41813:SF2">
    <property type="entry name" value="REGULATOR PAB1642, PUTATIVE (AFU_ORTHOLOGUE AFUA_3G11955)-RELATED"/>
    <property type="match status" value="1"/>
</dbReference>
<organism evidence="2 3">
    <name type="scientific">Penicillium patulum</name>
    <name type="common">Penicillium griseofulvum</name>
    <dbReference type="NCBI Taxonomy" id="5078"/>
    <lineage>
        <taxon>Eukaryota</taxon>
        <taxon>Fungi</taxon>
        <taxon>Dikarya</taxon>
        <taxon>Ascomycota</taxon>
        <taxon>Pezizomycotina</taxon>
        <taxon>Eurotiomycetes</taxon>
        <taxon>Eurotiomycetidae</taxon>
        <taxon>Eurotiales</taxon>
        <taxon>Aspergillaceae</taxon>
        <taxon>Penicillium</taxon>
    </lineage>
</organism>
<proteinExistence type="predicted"/>